<evidence type="ECO:0000256" key="9">
    <source>
        <dbReference type="RuleBase" id="RU004191"/>
    </source>
</evidence>
<evidence type="ECO:0000313" key="10">
    <source>
        <dbReference type="EnsemblMetazoa" id="PPA22608.1"/>
    </source>
</evidence>
<dbReference type="SUPFAM" id="SSF52029">
    <property type="entry name" value="GroEL apical domain-like"/>
    <property type="match status" value="1"/>
</dbReference>
<sequence length="583" mass="64372">MLPPGDVFNSVCSDSKMMGAGGQPIIVLSQGTKRESGHHVQIGNITACKTIADVIRTSLGPRAMLKMLMDPMGGIVMTNDGNAILREITVKHPAAKSMIDIARSQDEETGDGTTSVIVLAGEVMSQAQQFLEQKIHPTIIIQAYRAALEDAIKLAEEKFSRSIDINNDEEIKTVVRSCLGTKMISKWMDLAVDIALNAVKTIRVDKGGINEIDIKRYCRIEKIPGGMIEDCKVIKGVILNKDVVHAKMRRRIENPRVVLLDCNLEYKKGESQTSLEIVREEDISKILEQEEIAIRKQCDEIIAVKPDLVFTEKGVSDLAQHFLLKAGITVLRRLKKTDNNRLARVCNARIVNDSCDLREEDVGTGADLFEITKIGDEYYTYVTSSKTTACTVVLRGPSKDVINEVERNLQDALHVVRNVFLNPRLVPGGGALEMALAHALVEKGKSIEGVRQFPYKAVARSLEVIPRTLVQNCGGSTIRQLTALRAKHAQSGDNWTWGIDGCSGKLVDMKELGIWDPLSVRIQVRHHYLSSCSPYSLLYCMLIRCQVLKTAVETSVMLLRIDDIVSGTKKANGGDGPVKEMPM</sequence>
<dbReference type="NCBIfam" id="NF041082">
    <property type="entry name" value="thermosome_alpha"/>
    <property type="match status" value="1"/>
</dbReference>
<evidence type="ECO:0000256" key="8">
    <source>
        <dbReference type="RuleBase" id="RU004187"/>
    </source>
</evidence>
<dbReference type="InterPro" id="IPR017998">
    <property type="entry name" value="Chaperone_TCP-1"/>
</dbReference>
<dbReference type="GO" id="GO:0140662">
    <property type="term" value="F:ATP-dependent protein folding chaperone"/>
    <property type="evidence" value="ECO:0007669"/>
    <property type="project" value="InterPro"/>
</dbReference>
<dbReference type="InterPro" id="IPR012719">
    <property type="entry name" value="Chap_CCT_gamma"/>
</dbReference>
<dbReference type="GO" id="GO:0006457">
    <property type="term" value="P:protein folding"/>
    <property type="evidence" value="ECO:0000318"/>
    <property type="project" value="GO_Central"/>
</dbReference>
<dbReference type="Proteomes" id="UP000005239">
    <property type="component" value="Unassembled WGS sequence"/>
</dbReference>
<evidence type="ECO:0000256" key="1">
    <source>
        <dbReference type="ARBA" id="ARBA00004496"/>
    </source>
</evidence>
<keyword evidence="11" id="KW-1185">Reference proteome</keyword>
<dbReference type="Gene3D" id="3.50.7.10">
    <property type="entry name" value="GroEL"/>
    <property type="match status" value="1"/>
</dbReference>
<keyword evidence="5 8" id="KW-0547">Nucleotide-binding</keyword>
<dbReference type="GO" id="GO:0005524">
    <property type="term" value="F:ATP binding"/>
    <property type="evidence" value="ECO:0007669"/>
    <property type="project" value="UniProtKB-KW"/>
</dbReference>
<dbReference type="NCBIfam" id="TIGR02344">
    <property type="entry name" value="chap_CCT_gamma"/>
    <property type="match status" value="1"/>
</dbReference>
<dbReference type="FunFam" id="1.10.560.10:FF:000085">
    <property type="entry name" value="T-complex protein 1 subunit gamma"/>
    <property type="match status" value="1"/>
</dbReference>
<dbReference type="PROSITE" id="PS00995">
    <property type="entry name" value="TCP1_3"/>
    <property type="match status" value="1"/>
</dbReference>
<proteinExistence type="inferred from homology"/>
<dbReference type="CDD" id="cd03337">
    <property type="entry name" value="TCP1_gamma"/>
    <property type="match status" value="1"/>
</dbReference>
<comment type="similarity">
    <text evidence="2 8">Belongs to the TCP-1 chaperonin family.</text>
</comment>
<keyword evidence="4" id="KW-0963">Cytoplasm</keyword>
<reference evidence="10" key="2">
    <citation type="submission" date="2022-06" db="UniProtKB">
        <authorList>
            <consortium name="EnsemblMetazoa"/>
        </authorList>
    </citation>
    <scope>IDENTIFICATION</scope>
    <source>
        <strain evidence="10">PS312</strain>
    </source>
</reference>
<dbReference type="PANTHER" id="PTHR11353">
    <property type="entry name" value="CHAPERONIN"/>
    <property type="match status" value="1"/>
</dbReference>
<dbReference type="FunFam" id="3.50.7.10:FF:000005">
    <property type="entry name" value="T-complex protein 1 subunit gamma"/>
    <property type="match status" value="1"/>
</dbReference>
<dbReference type="SUPFAM" id="SSF54849">
    <property type="entry name" value="GroEL-intermediate domain like"/>
    <property type="match status" value="1"/>
</dbReference>
<dbReference type="InterPro" id="IPR027413">
    <property type="entry name" value="GROEL-like_equatorial_sf"/>
</dbReference>
<evidence type="ECO:0000256" key="3">
    <source>
        <dbReference type="ARBA" id="ARBA00017187"/>
    </source>
</evidence>
<keyword evidence="7 8" id="KW-0143">Chaperone</keyword>
<evidence type="ECO:0000256" key="2">
    <source>
        <dbReference type="ARBA" id="ARBA00008020"/>
    </source>
</evidence>
<accession>A0A2A6B7H4</accession>
<evidence type="ECO:0000256" key="5">
    <source>
        <dbReference type="ARBA" id="ARBA00022741"/>
    </source>
</evidence>
<dbReference type="SUPFAM" id="SSF48592">
    <property type="entry name" value="GroEL equatorial domain-like"/>
    <property type="match status" value="1"/>
</dbReference>
<dbReference type="InterPro" id="IPR053374">
    <property type="entry name" value="TCP-1_chaperonin"/>
</dbReference>
<dbReference type="GO" id="GO:0016887">
    <property type="term" value="F:ATP hydrolysis activity"/>
    <property type="evidence" value="ECO:0007669"/>
    <property type="project" value="InterPro"/>
</dbReference>
<evidence type="ECO:0000256" key="6">
    <source>
        <dbReference type="ARBA" id="ARBA00022840"/>
    </source>
</evidence>
<dbReference type="EnsemblMetazoa" id="PPA22608.1">
    <property type="protein sequence ID" value="PPA22608.1"/>
    <property type="gene ID" value="WBGene00112162"/>
</dbReference>
<dbReference type="AlphaFoldDB" id="A0A2A6B7H4"/>
<dbReference type="PRINTS" id="PR00304">
    <property type="entry name" value="TCOMPLEXTCP1"/>
</dbReference>
<dbReference type="InterPro" id="IPR027409">
    <property type="entry name" value="GroEL-like_apical_dom_sf"/>
</dbReference>
<evidence type="ECO:0000256" key="4">
    <source>
        <dbReference type="ARBA" id="ARBA00022490"/>
    </source>
</evidence>
<dbReference type="InterPro" id="IPR054827">
    <property type="entry name" value="thermosome_alpha"/>
</dbReference>
<dbReference type="NCBIfam" id="NF041083">
    <property type="entry name" value="thermosome_beta"/>
    <property type="match status" value="1"/>
</dbReference>
<reference evidence="11" key="1">
    <citation type="journal article" date="2008" name="Nat. Genet.">
        <title>The Pristionchus pacificus genome provides a unique perspective on nematode lifestyle and parasitism.</title>
        <authorList>
            <person name="Dieterich C."/>
            <person name="Clifton S.W."/>
            <person name="Schuster L.N."/>
            <person name="Chinwalla A."/>
            <person name="Delehaunty K."/>
            <person name="Dinkelacker I."/>
            <person name="Fulton L."/>
            <person name="Fulton R."/>
            <person name="Godfrey J."/>
            <person name="Minx P."/>
            <person name="Mitreva M."/>
            <person name="Roeseler W."/>
            <person name="Tian H."/>
            <person name="Witte H."/>
            <person name="Yang S.P."/>
            <person name="Wilson R.K."/>
            <person name="Sommer R.J."/>
        </authorList>
    </citation>
    <scope>NUCLEOTIDE SEQUENCE [LARGE SCALE GENOMIC DNA]</scope>
    <source>
        <strain evidence="11">PS312</strain>
    </source>
</reference>
<dbReference type="InterPro" id="IPR002194">
    <property type="entry name" value="Chaperonin_TCP-1_CS"/>
</dbReference>
<evidence type="ECO:0000256" key="7">
    <source>
        <dbReference type="ARBA" id="ARBA00023186"/>
    </source>
</evidence>
<protein>
    <recommendedName>
        <fullName evidence="3 9">T-complex protein 1 subunit gamma</fullName>
    </recommendedName>
</protein>
<organism evidence="10 11">
    <name type="scientific">Pristionchus pacificus</name>
    <name type="common">Parasitic nematode worm</name>
    <dbReference type="NCBI Taxonomy" id="54126"/>
    <lineage>
        <taxon>Eukaryota</taxon>
        <taxon>Metazoa</taxon>
        <taxon>Ecdysozoa</taxon>
        <taxon>Nematoda</taxon>
        <taxon>Chromadorea</taxon>
        <taxon>Rhabditida</taxon>
        <taxon>Rhabditina</taxon>
        <taxon>Diplogasteromorpha</taxon>
        <taxon>Diplogasteroidea</taxon>
        <taxon>Neodiplogasteridae</taxon>
        <taxon>Pristionchus</taxon>
    </lineage>
</organism>
<evidence type="ECO:0000313" key="11">
    <source>
        <dbReference type="Proteomes" id="UP000005239"/>
    </source>
</evidence>
<dbReference type="PROSITE" id="PS00750">
    <property type="entry name" value="TCP1_1"/>
    <property type="match status" value="1"/>
</dbReference>
<dbReference type="Gene3D" id="1.10.560.10">
    <property type="entry name" value="GroEL-like equatorial domain"/>
    <property type="match status" value="1"/>
</dbReference>
<name>A0A2A6B7H4_PRIPA</name>
<comment type="subcellular location">
    <subcellularLocation>
        <location evidence="1">Cytoplasm</location>
    </subcellularLocation>
</comment>
<dbReference type="InterPro" id="IPR027410">
    <property type="entry name" value="TCP-1-like_intermed_sf"/>
</dbReference>
<dbReference type="Pfam" id="PF00118">
    <property type="entry name" value="Cpn60_TCP1"/>
    <property type="match status" value="1"/>
</dbReference>
<accession>A0A8R1UE27</accession>
<dbReference type="PROSITE" id="PS00751">
    <property type="entry name" value="TCP1_2"/>
    <property type="match status" value="1"/>
</dbReference>
<dbReference type="GO" id="GO:0051082">
    <property type="term" value="F:unfolded protein binding"/>
    <property type="evidence" value="ECO:0000318"/>
    <property type="project" value="GO_Central"/>
</dbReference>
<dbReference type="InterPro" id="IPR002423">
    <property type="entry name" value="Cpn60/GroEL/TCP-1"/>
</dbReference>
<keyword evidence="6 8" id="KW-0067">ATP-binding</keyword>
<gene>
    <name evidence="10" type="primary">WBGene00112162</name>
</gene>
<dbReference type="OrthoDB" id="275057at2759"/>
<dbReference type="Gene3D" id="3.30.260.10">
    <property type="entry name" value="TCP-1-like chaperonin intermediate domain"/>
    <property type="match status" value="1"/>
</dbReference>
<dbReference type="GO" id="GO:0005832">
    <property type="term" value="C:chaperonin-containing T-complex"/>
    <property type="evidence" value="ECO:0000318"/>
    <property type="project" value="GO_Central"/>
</dbReference>